<dbReference type="AlphaFoldDB" id="A0A410QH03"/>
<keyword evidence="3" id="KW-1185">Reference proteome</keyword>
<evidence type="ECO:0000313" key="2">
    <source>
        <dbReference type="EMBL" id="QAT63195.1"/>
    </source>
</evidence>
<reference evidence="3" key="1">
    <citation type="submission" date="2019-01" db="EMBL/GenBank/DDBJ databases">
        <title>Draft genomes of a novel of Sporanaerobacter strains.</title>
        <authorList>
            <person name="Ma S."/>
        </authorList>
    </citation>
    <scope>NUCLEOTIDE SEQUENCE [LARGE SCALE GENOMIC DNA]</scope>
    <source>
        <strain evidence="3">NJN-17</strain>
    </source>
</reference>
<sequence length="220" mass="25459">MIKFRKYESETNLYNGREGSMKKAAVMIYPQFCMQEISCLTEIFKWYDKEITVFSSSLKPVNSEDGFTFLPHKTFDEFQKEEFDCVILPGIWDFREALNDERNITFLKQFKNDENIIIASISSSPILLAKAGILDDKKFCCGLFEEVIDEYTFIPRNNLQRKPLCTDGNLVTAIGFAFKEFAIEAAKKAGIKCSDNIFEGITKEYTEEELTFHITEEFID</sequence>
<feature type="domain" description="DJ-1/PfpI" evidence="1">
    <location>
        <begin position="22"/>
        <end position="185"/>
    </location>
</feature>
<dbReference type="InterPro" id="IPR002818">
    <property type="entry name" value="DJ-1/PfpI"/>
</dbReference>
<dbReference type="PANTHER" id="PTHR43130:SF3">
    <property type="entry name" value="HTH-TYPE TRANSCRIPTIONAL REGULATOR RV1931C"/>
    <property type="match status" value="1"/>
</dbReference>
<evidence type="ECO:0000259" key="1">
    <source>
        <dbReference type="Pfam" id="PF01965"/>
    </source>
</evidence>
<accession>A0A410QH03</accession>
<evidence type="ECO:0000313" key="3">
    <source>
        <dbReference type="Proteomes" id="UP000287969"/>
    </source>
</evidence>
<dbReference type="InterPro" id="IPR052158">
    <property type="entry name" value="INH-QAR"/>
</dbReference>
<organism evidence="2 3">
    <name type="scientific">Acidilutibacter cellobiosedens</name>
    <dbReference type="NCBI Taxonomy" id="2507161"/>
    <lineage>
        <taxon>Bacteria</taxon>
        <taxon>Bacillati</taxon>
        <taxon>Bacillota</taxon>
        <taxon>Tissierellia</taxon>
        <taxon>Tissierellales</taxon>
        <taxon>Acidilutibacteraceae</taxon>
        <taxon>Acidilutibacter</taxon>
    </lineage>
</organism>
<dbReference type="PANTHER" id="PTHR43130">
    <property type="entry name" value="ARAC-FAMILY TRANSCRIPTIONAL REGULATOR"/>
    <property type="match status" value="1"/>
</dbReference>
<dbReference type="Proteomes" id="UP000287969">
    <property type="component" value="Chromosome"/>
</dbReference>
<dbReference type="OrthoDB" id="9800516at2"/>
<dbReference type="KEGG" id="spoa:EQM13_17305"/>
<protein>
    <submittedName>
        <fullName evidence="2">DJ-1/PfpI family protein</fullName>
    </submittedName>
</protein>
<dbReference type="Pfam" id="PF01965">
    <property type="entry name" value="DJ-1_PfpI"/>
    <property type="match status" value="1"/>
</dbReference>
<dbReference type="InterPro" id="IPR029062">
    <property type="entry name" value="Class_I_gatase-like"/>
</dbReference>
<proteinExistence type="predicted"/>
<gene>
    <name evidence="2" type="ORF">EQM13_17305</name>
</gene>
<dbReference type="Gene3D" id="3.40.50.880">
    <property type="match status" value="1"/>
</dbReference>
<dbReference type="SUPFAM" id="SSF52317">
    <property type="entry name" value="Class I glutamine amidotransferase-like"/>
    <property type="match status" value="1"/>
</dbReference>
<name>A0A410QH03_9FIRM</name>
<dbReference type="EMBL" id="CP035282">
    <property type="protein sequence ID" value="QAT63195.1"/>
    <property type="molecule type" value="Genomic_DNA"/>
</dbReference>